<keyword evidence="2" id="KW-0378">Hydrolase</keyword>
<name>M7XJB0_9BACT</name>
<comment type="similarity">
    <text evidence="1">Belongs to the 4-hydroxybenzoyl-CoA thioesterase family.</text>
</comment>
<dbReference type="Proteomes" id="UP000010953">
    <property type="component" value="Unassembled WGS sequence"/>
</dbReference>
<reference evidence="3" key="1">
    <citation type="submission" date="2013-01" db="EMBL/GenBank/DDBJ databases">
        <title>Genome assembly of Mariniradius saccharolyticus AK6.</title>
        <authorList>
            <person name="Vaidya B."/>
            <person name="Khatri I."/>
            <person name="Tanuku N.R.S."/>
            <person name="Subramanian S."/>
            <person name="Pinnaka A."/>
        </authorList>
    </citation>
    <scope>NUCLEOTIDE SEQUENCE [LARGE SCALE GENOMIC DNA]</scope>
    <source>
        <strain evidence="3">AK6</strain>
    </source>
</reference>
<dbReference type="STRING" id="1239962.C943_03340"/>
<dbReference type="EMBL" id="AMZY02000005">
    <property type="protein sequence ID" value="EMS34653.1"/>
    <property type="molecule type" value="Genomic_DNA"/>
</dbReference>
<dbReference type="SUPFAM" id="SSF54637">
    <property type="entry name" value="Thioesterase/thiol ester dehydrase-isomerase"/>
    <property type="match status" value="1"/>
</dbReference>
<dbReference type="InParanoid" id="M7XJB0"/>
<gene>
    <name evidence="3" type="ORF">C943_03340</name>
</gene>
<dbReference type="CDD" id="cd00586">
    <property type="entry name" value="4HBT"/>
    <property type="match status" value="1"/>
</dbReference>
<dbReference type="AlphaFoldDB" id="M7XJB0"/>
<dbReference type="Gene3D" id="3.10.129.10">
    <property type="entry name" value="Hotdog Thioesterase"/>
    <property type="match status" value="1"/>
</dbReference>
<evidence type="ECO:0000256" key="1">
    <source>
        <dbReference type="ARBA" id="ARBA00005953"/>
    </source>
</evidence>
<keyword evidence="4" id="KW-1185">Reference proteome</keyword>
<dbReference type="Pfam" id="PF13279">
    <property type="entry name" value="4HBT_2"/>
    <property type="match status" value="1"/>
</dbReference>
<accession>M7XJB0</accession>
<protein>
    <submittedName>
        <fullName evidence="3">Thioesterase</fullName>
    </submittedName>
</protein>
<evidence type="ECO:0000313" key="3">
    <source>
        <dbReference type="EMBL" id="EMS34653.1"/>
    </source>
</evidence>
<organism evidence="3 4">
    <name type="scientific">Mariniradius saccharolyticus AK6</name>
    <dbReference type="NCBI Taxonomy" id="1239962"/>
    <lineage>
        <taxon>Bacteria</taxon>
        <taxon>Pseudomonadati</taxon>
        <taxon>Bacteroidota</taxon>
        <taxon>Cytophagia</taxon>
        <taxon>Cytophagales</taxon>
        <taxon>Cyclobacteriaceae</taxon>
        <taxon>Mariniradius</taxon>
    </lineage>
</organism>
<dbReference type="PANTHER" id="PTHR31793">
    <property type="entry name" value="4-HYDROXYBENZOYL-COA THIOESTERASE FAMILY MEMBER"/>
    <property type="match status" value="1"/>
</dbReference>
<dbReference type="FunCoup" id="M7XJB0">
    <property type="interactions" value="11"/>
</dbReference>
<dbReference type="PANTHER" id="PTHR31793:SF27">
    <property type="entry name" value="NOVEL THIOESTERASE SUPERFAMILY DOMAIN AND SAPOSIN A-TYPE DOMAIN CONTAINING PROTEIN (0610012H03RIK)"/>
    <property type="match status" value="1"/>
</dbReference>
<dbReference type="InterPro" id="IPR050563">
    <property type="entry name" value="4-hydroxybenzoyl-CoA_TE"/>
</dbReference>
<proteinExistence type="inferred from homology"/>
<evidence type="ECO:0000313" key="4">
    <source>
        <dbReference type="Proteomes" id="UP000010953"/>
    </source>
</evidence>
<dbReference type="InterPro" id="IPR029069">
    <property type="entry name" value="HotDog_dom_sf"/>
</dbReference>
<dbReference type="eggNOG" id="COG0824">
    <property type="taxonomic scope" value="Bacteria"/>
</dbReference>
<sequence length="148" mass="16670">MVQSMKKYSPEEVQASFSFSVPIQVRLSDIDGYMHVNNGIYFNYLEHARAMYLYQACGWDVMDIGTVVANIQINYRKPIHAEDSPIVFVTCTEIGRSSFVLEQVIMGKDKEGNQVVFAESTTTMVAVDMKTMRPVPVPEAYAAKLRSS</sequence>
<dbReference type="GO" id="GO:0047617">
    <property type="term" value="F:fatty acyl-CoA hydrolase activity"/>
    <property type="evidence" value="ECO:0007669"/>
    <property type="project" value="TreeGrafter"/>
</dbReference>
<evidence type="ECO:0000256" key="2">
    <source>
        <dbReference type="ARBA" id="ARBA00022801"/>
    </source>
</evidence>
<comment type="caution">
    <text evidence="3">The sequence shown here is derived from an EMBL/GenBank/DDBJ whole genome shotgun (WGS) entry which is preliminary data.</text>
</comment>